<feature type="domain" description="TonB-dependent receptor plug" evidence="14">
    <location>
        <begin position="48"/>
        <end position="149"/>
    </location>
</feature>
<keyword evidence="6" id="KW-0406">Ion transport</keyword>
<name>A0A1H6XUQ3_9GAMM</name>
<evidence type="ECO:0000256" key="9">
    <source>
        <dbReference type="ARBA" id="ARBA00023237"/>
    </source>
</evidence>
<comment type="similarity">
    <text evidence="10 11">Belongs to the TonB-dependent receptor family.</text>
</comment>
<evidence type="ECO:0000256" key="4">
    <source>
        <dbReference type="ARBA" id="ARBA00022692"/>
    </source>
</evidence>
<evidence type="ECO:0000256" key="5">
    <source>
        <dbReference type="ARBA" id="ARBA00022729"/>
    </source>
</evidence>
<sequence length="631" mass="69834">MKLSRLALAVLLPPGGALAAEATDAPQVYLPAQVVASRQLPESAGPSSAAATVFNRDDIERLQVQSVPELLNRVPGVFMVQAGGRGTLTGAFIRGANPGQTLVLVDGVRINAAASGLARLEFLDPGRIERIEVIRGPQASQYGADAIGGLIRITTRRGQPGLQPRLRLAAGSQGSFERELGLSGGDGQTRFDLGASQVESQGFDRSSDDCGHDADHDGFRRRALDLTLAHRFGDGLEAGLNLLDQRGESELDDVYSFRPGDAYERFSVSSAAAHLEARPTDDWTSRLELGHFENKSENRNDLNALNNYSFNTYRDSLVWFNTLRLDDRRQLLLGAEWYEERLGSDLDYAESRRWNRAAFLRHSYRGEGFSAEVGLRHDDNQRFGSEDSWSAALGLDVAPATRLALSYAEGFHAPSFSELYVPPTPFYRGNPDLSAERSKSYEIALRGEHRSTQWSLSAYRTEVDDLIVVTGRPGQLFNRPENIAKARLQGLELSLARTLLGWRAALAASLVDPRDRATGHTLPRRAKRNLSLDLDRQFGAFAVGLGWQAVSSRYDDDANQHEVSGYALLGLRGSWQMSGTLKWQVKIDNLLDKDYSQALYKRPDTPFYTRISQYEYRQEGRSALLSLSWVP</sequence>
<dbReference type="InterPro" id="IPR037066">
    <property type="entry name" value="Plug_dom_sf"/>
</dbReference>
<dbReference type="Proteomes" id="UP000199005">
    <property type="component" value="Unassembled WGS sequence"/>
</dbReference>
<dbReference type="EMBL" id="FNYO01000070">
    <property type="protein sequence ID" value="SEJ31906.1"/>
    <property type="molecule type" value="Genomic_DNA"/>
</dbReference>
<dbReference type="GO" id="GO:0015889">
    <property type="term" value="P:cobalamin transport"/>
    <property type="evidence" value="ECO:0007669"/>
    <property type="project" value="TreeGrafter"/>
</dbReference>
<dbReference type="SUPFAM" id="SSF56935">
    <property type="entry name" value="Porins"/>
    <property type="match status" value="1"/>
</dbReference>
<evidence type="ECO:0000313" key="15">
    <source>
        <dbReference type="EMBL" id="SEJ31906.1"/>
    </source>
</evidence>
<keyword evidence="4 10" id="KW-0812">Transmembrane</keyword>
<proteinExistence type="inferred from homology"/>
<protein>
    <submittedName>
        <fullName evidence="15">Vitamin B12 transporter</fullName>
    </submittedName>
</protein>
<reference evidence="15 16" key="1">
    <citation type="submission" date="2016-10" db="EMBL/GenBank/DDBJ databases">
        <authorList>
            <person name="de Groot N.N."/>
        </authorList>
    </citation>
    <scope>NUCLEOTIDE SEQUENCE [LARGE SCALE GENOMIC DNA]</scope>
    <source>
        <strain evidence="15 16">DSM 1041</strain>
    </source>
</reference>
<evidence type="ECO:0000256" key="11">
    <source>
        <dbReference type="RuleBase" id="RU003357"/>
    </source>
</evidence>
<dbReference type="Gene3D" id="2.40.170.20">
    <property type="entry name" value="TonB-dependent receptor, beta-barrel domain"/>
    <property type="match status" value="1"/>
</dbReference>
<dbReference type="AlphaFoldDB" id="A0A1H6XUQ3"/>
<keyword evidence="3 10" id="KW-1134">Transmembrane beta strand</keyword>
<feature type="chain" id="PRO_5011720238" evidence="12">
    <location>
        <begin position="20"/>
        <end position="631"/>
    </location>
</feature>
<keyword evidence="9 10" id="KW-0998">Cell outer membrane</keyword>
<dbReference type="Pfam" id="PF00593">
    <property type="entry name" value="TonB_dep_Rec_b-barrel"/>
    <property type="match status" value="1"/>
</dbReference>
<keyword evidence="5 12" id="KW-0732">Signal</keyword>
<evidence type="ECO:0000256" key="12">
    <source>
        <dbReference type="SAM" id="SignalP"/>
    </source>
</evidence>
<evidence type="ECO:0000256" key="1">
    <source>
        <dbReference type="ARBA" id="ARBA00004571"/>
    </source>
</evidence>
<dbReference type="PANTHER" id="PTHR30069:SF53">
    <property type="entry name" value="COLICIN I RECEPTOR-RELATED"/>
    <property type="match status" value="1"/>
</dbReference>
<evidence type="ECO:0000256" key="8">
    <source>
        <dbReference type="ARBA" id="ARBA00023136"/>
    </source>
</evidence>
<dbReference type="InterPro" id="IPR036942">
    <property type="entry name" value="Beta-barrel_TonB_sf"/>
</dbReference>
<evidence type="ECO:0000256" key="2">
    <source>
        <dbReference type="ARBA" id="ARBA00022448"/>
    </source>
</evidence>
<dbReference type="PROSITE" id="PS52016">
    <property type="entry name" value="TONB_DEPENDENT_REC_3"/>
    <property type="match status" value="1"/>
</dbReference>
<dbReference type="STRING" id="170623.SAMN04244579_03913"/>
<evidence type="ECO:0000313" key="16">
    <source>
        <dbReference type="Proteomes" id="UP000199005"/>
    </source>
</evidence>
<keyword evidence="2 10" id="KW-0813">Transport</keyword>
<dbReference type="Gene3D" id="2.170.130.10">
    <property type="entry name" value="TonB-dependent receptor, plug domain"/>
    <property type="match status" value="1"/>
</dbReference>
<evidence type="ECO:0000256" key="7">
    <source>
        <dbReference type="ARBA" id="ARBA00023077"/>
    </source>
</evidence>
<evidence type="ECO:0000259" key="14">
    <source>
        <dbReference type="Pfam" id="PF07715"/>
    </source>
</evidence>
<feature type="signal peptide" evidence="12">
    <location>
        <begin position="1"/>
        <end position="19"/>
    </location>
</feature>
<evidence type="ECO:0000259" key="13">
    <source>
        <dbReference type="Pfam" id="PF00593"/>
    </source>
</evidence>
<comment type="subcellular location">
    <subcellularLocation>
        <location evidence="1 10">Cell outer membrane</location>
        <topology evidence="1 10">Multi-pass membrane protein</topology>
    </subcellularLocation>
</comment>
<dbReference type="Pfam" id="PF07715">
    <property type="entry name" value="Plug"/>
    <property type="match status" value="1"/>
</dbReference>
<evidence type="ECO:0000256" key="6">
    <source>
        <dbReference type="ARBA" id="ARBA00023065"/>
    </source>
</evidence>
<feature type="domain" description="TonB-dependent receptor-like beta-barrel" evidence="13">
    <location>
        <begin position="229"/>
        <end position="590"/>
    </location>
</feature>
<dbReference type="GO" id="GO:0009279">
    <property type="term" value="C:cell outer membrane"/>
    <property type="evidence" value="ECO:0007669"/>
    <property type="project" value="UniProtKB-SubCell"/>
</dbReference>
<keyword evidence="7 11" id="KW-0798">TonB box</keyword>
<evidence type="ECO:0000256" key="3">
    <source>
        <dbReference type="ARBA" id="ARBA00022452"/>
    </source>
</evidence>
<organism evidence="15 16">
    <name type="scientific">Azotobacter beijerinckii</name>
    <dbReference type="NCBI Taxonomy" id="170623"/>
    <lineage>
        <taxon>Bacteria</taxon>
        <taxon>Pseudomonadati</taxon>
        <taxon>Pseudomonadota</taxon>
        <taxon>Gammaproteobacteria</taxon>
        <taxon>Pseudomonadales</taxon>
        <taxon>Pseudomonadaceae</taxon>
        <taxon>Azotobacter</taxon>
    </lineage>
</organism>
<dbReference type="CDD" id="cd01347">
    <property type="entry name" value="ligand_gated_channel"/>
    <property type="match status" value="1"/>
</dbReference>
<accession>A0A1H6XUQ3</accession>
<gene>
    <name evidence="15" type="ORF">SAMN04244579_03913</name>
</gene>
<dbReference type="GO" id="GO:0006811">
    <property type="term" value="P:monoatomic ion transport"/>
    <property type="evidence" value="ECO:0007669"/>
    <property type="project" value="UniProtKB-KW"/>
</dbReference>
<dbReference type="RefSeq" id="WP_090902213.1">
    <property type="nucleotide sequence ID" value="NZ_FNYO01000070.1"/>
</dbReference>
<keyword evidence="8 10" id="KW-0472">Membrane</keyword>
<evidence type="ECO:0000256" key="10">
    <source>
        <dbReference type="PROSITE-ProRule" id="PRU01360"/>
    </source>
</evidence>
<dbReference type="InterPro" id="IPR012910">
    <property type="entry name" value="Plug_dom"/>
</dbReference>
<dbReference type="PANTHER" id="PTHR30069">
    <property type="entry name" value="TONB-DEPENDENT OUTER MEMBRANE RECEPTOR"/>
    <property type="match status" value="1"/>
</dbReference>
<dbReference type="InterPro" id="IPR039426">
    <property type="entry name" value="TonB-dep_rcpt-like"/>
</dbReference>
<dbReference type="InterPro" id="IPR000531">
    <property type="entry name" value="Beta-barrel_TonB"/>
</dbReference>